<sequence>MIHYIITGHANYATAMRSAIEAICGEQECLSYIDYDTTKPLEELKRQYLQTVKQGEQYIFVCDLAGATPFTVSSMLFQDHQNVRVVAGINLAAILEAIYIREDSLSEICKTMINATKTTALCFKMNAERKKKKEGGI</sequence>
<gene>
    <name evidence="9" type="ORF">NE663_00610</name>
</gene>
<evidence type="ECO:0000313" key="9">
    <source>
        <dbReference type="EMBL" id="MCQ5120760.1"/>
    </source>
</evidence>
<dbReference type="PANTHER" id="PTHR33799">
    <property type="entry name" value="PTS PERMEASE-RELATED-RELATED"/>
    <property type="match status" value="1"/>
</dbReference>
<dbReference type="RefSeq" id="WP_178200120.1">
    <property type="nucleotide sequence ID" value="NZ_CANTYB010000105.1"/>
</dbReference>
<evidence type="ECO:0000256" key="7">
    <source>
        <dbReference type="ARBA" id="ARBA00022777"/>
    </source>
</evidence>
<reference evidence="9 10" key="1">
    <citation type="submission" date="2022-06" db="EMBL/GenBank/DDBJ databases">
        <title>Isolation of gut microbiota from human fecal samples.</title>
        <authorList>
            <person name="Pamer E.G."/>
            <person name="Barat B."/>
            <person name="Waligurski E."/>
            <person name="Medina S."/>
            <person name="Paddock L."/>
            <person name="Mostad J."/>
        </authorList>
    </citation>
    <scope>NUCLEOTIDE SEQUENCE [LARGE SCALE GENOMIC DNA]</scope>
    <source>
        <strain evidence="9 10">DFI.6.1</strain>
    </source>
</reference>
<evidence type="ECO:0000256" key="2">
    <source>
        <dbReference type="ARBA" id="ARBA00022448"/>
    </source>
</evidence>
<proteinExistence type="predicted"/>
<dbReference type="InterPro" id="IPR051471">
    <property type="entry name" value="Bacterial_PTS_sugar_comp"/>
</dbReference>
<dbReference type="PROSITE" id="PS51096">
    <property type="entry name" value="PTS_EIIA_TYPE_4"/>
    <property type="match status" value="1"/>
</dbReference>
<keyword evidence="7" id="KW-0418">Kinase</keyword>
<evidence type="ECO:0000256" key="1">
    <source>
        <dbReference type="ARBA" id="ARBA00004496"/>
    </source>
</evidence>
<evidence type="ECO:0000256" key="3">
    <source>
        <dbReference type="ARBA" id="ARBA00022490"/>
    </source>
</evidence>
<feature type="domain" description="PTS EIIA type-4" evidence="8">
    <location>
        <begin position="1"/>
        <end position="120"/>
    </location>
</feature>
<evidence type="ECO:0000313" key="10">
    <source>
        <dbReference type="Proteomes" id="UP001524435"/>
    </source>
</evidence>
<evidence type="ECO:0000259" key="8">
    <source>
        <dbReference type="PROSITE" id="PS51096"/>
    </source>
</evidence>
<dbReference type="InterPro" id="IPR033887">
    <property type="entry name" value="PTS_IIA_man"/>
</dbReference>
<dbReference type="Proteomes" id="UP001524435">
    <property type="component" value="Unassembled WGS sequence"/>
</dbReference>
<dbReference type="SUPFAM" id="SSF53062">
    <property type="entry name" value="PTS system fructose IIA component-like"/>
    <property type="match status" value="1"/>
</dbReference>
<dbReference type="EMBL" id="JANGCH010000001">
    <property type="protein sequence ID" value="MCQ5120760.1"/>
    <property type="molecule type" value="Genomic_DNA"/>
</dbReference>
<evidence type="ECO:0000256" key="6">
    <source>
        <dbReference type="ARBA" id="ARBA00022683"/>
    </source>
</evidence>
<dbReference type="Pfam" id="PF03610">
    <property type="entry name" value="EIIA-man"/>
    <property type="match status" value="1"/>
</dbReference>
<keyword evidence="5" id="KW-0808">Transferase</keyword>
<dbReference type="CDD" id="cd00006">
    <property type="entry name" value="PTS_IIA_man"/>
    <property type="match status" value="1"/>
</dbReference>
<accession>A0ABT1SJ96</accession>
<name>A0ABT1SJ96_9FIRM</name>
<keyword evidence="4 9" id="KW-0762">Sugar transport</keyword>
<comment type="subcellular location">
    <subcellularLocation>
        <location evidence="1">Cytoplasm</location>
    </subcellularLocation>
</comment>
<keyword evidence="3" id="KW-0963">Cytoplasm</keyword>
<keyword evidence="2" id="KW-0813">Transport</keyword>
<keyword evidence="10" id="KW-1185">Reference proteome</keyword>
<comment type="caution">
    <text evidence="9">The sequence shown here is derived from an EMBL/GenBank/DDBJ whole genome shotgun (WGS) entry which is preliminary data.</text>
</comment>
<dbReference type="InterPro" id="IPR036662">
    <property type="entry name" value="PTS_EIIA_man-typ_sf"/>
</dbReference>
<keyword evidence="6" id="KW-0598">Phosphotransferase system</keyword>
<dbReference type="InterPro" id="IPR004701">
    <property type="entry name" value="PTS_EIIA_man-typ"/>
</dbReference>
<protein>
    <submittedName>
        <fullName evidence="9">PTS sugar transporter subunit IIA</fullName>
    </submittedName>
</protein>
<evidence type="ECO:0000256" key="5">
    <source>
        <dbReference type="ARBA" id="ARBA00022679"/>
    </source>
</evidence>
<evidence type="ECO:0000256" key="4">
    <source>
        <dbReference type="ARBA" id="ARBA00022597"/>
    </source>
</evidence>
<dbReference type="Gene3D" id="3.40.50.510">
    <property type="entry name" value="Phosphotransferase system, mannose-type IIA component"/>
    <property type="match status" value="1"/>
</dbReference>
<organism evidence="9 10">
    <name type="scientific">Massilicoli timonensis</name>
    <dbReference type="NCBI Taxonomy" id="2015901"/>
    <lineage>
        <taxon>Bacteria</taxon>
        <taxon>Bacillati</taxon>
        <taxon>Bacillota</taxon>
        <taxon>Erysipelotrichia</taxon>
        <taxon>Erysipelotrichales</taxon>
        <taxon>Erysipelotrichaceae</taxon>
        <taxon>Massilicoli</taxon>
    </lineage>
</organism>
<dbReference type="PANTHER" id="PTHR33799:SF1">
    <property type="entry name" value="PTS SYSTEM MANNOSE-SPECIFIC EIIAB COMPONENT-RELATED"/>
    <property type="match status" value="1"/>
</dbReference>